<feature type="region of interest" description="Disordered" evidence="1">
    <location>
        <begin position="185"/>
        <end position="208"/>
    </location>
</feature>
<reference evidence="3" key="1">
    <citation type="submission" date="2017-01" db="EMBL/GenBank/DDBJ databases">
        <authorList>
            <person name="Mah S.A."/>
            <person name="Swanson W.J."/>
            <person name="Moy G.W."/>
            <person name="Vacquier V.D."/>
        </authorList>
    </citation>
    <scope>NUCLEOTIDE SEQUENCE [LARGE SCALE GENOMIC DNA]</scope>
    <source>
        <strain evidence="3">124861</strain>
    </source>
</reference>
<gene>
    <name evidence="2" type="ORF">BV912_07440</name>
</gene>
<evidence type="ECO:0000313" key="3">
    <source>
        <dbReference type="Proteomes" id="UP000193303"/>
    </source>
</evidence>
<dbReference type="Proteomes" id="UP000193303">
    <property type="component" value="Unassembled WGS sequence"/>
</dbReference>
<accession>A0A1X3DHW4</accession>
<evidence type="ECO:0000256" key="1">
    <source>
        <dbReference type="SAM" id="MobiDB-lite"/>
    </source>
</evidence>
<protein>
    <submittedName>
        <fullName evidence="2">Uncharacterized protein</fullName>
    </submittedName>
</protein>
<evidence type="ECO:0000313" key="2">
    <source>
        <dbReference type="EMBL" id="OSI20396.1"/>
    </source>
</evidence>
<dbReference type="AlphaFoldDB" id="A0A1X3DHW4"/>
<dbReference type="RefSeq" id="WP_085359548.1">
    <property type="nucleotide sequence ID" value="NZ_MTAB01000015.1"/>
</dbReference>
<proteinExistence type="predicted"/>
<dbReference type="EMBL" id="MTAB01000015">
    <property type="protein sequence ID" value="OSI20396.1"/>
    <property type="molecule type" value="Genomic_DNA"/>
</dbReference>
<sequence length="208" mass="23434">MNIYEYEMKRLKHGIAAALPDRVVSESLIDHAEWRREELLKGVVTVILERIKSDGEWSATLQVLITGQLEVELPENKDTMGAQVEAAEISLYSELRAFLRNTGGLPSVEVQDVEFSAHSKAPFGWFLLRAQYGPINEACMDWDFGDLIVPPNMYPPTVLVTPFDGVDVKVDVEPHETDQTHKKWLTGERTDEQPEATIKTELQNGNQG</sequence>
<comment type="caution">
    <text evidence="2">The sequence shown here is derived from an EMBL/GenBank/DDBJ whole genome shotgun (WGS) entry which is preliminary data.</text>
</comment>
<name>A0A1X3DHW4_9NEIS</name>
<organism evidence="2 3">
    <name type="scientific">Neisseria dumasiana</name>
    <dbReference type="NCBI Taxonomy" id="1931275"/>
    <lineage>
        <taxon>Bacteria</taxon>
        <taxon>Pseudomonadati</taxon>
        <taxon>Pseudomonadota</taxon>
        <taxon>Betaproteobacteria</taxon>
        <taxon>Neisseriales</taxon>
        <taxon>Neisseriaceae</taxon>
        <taxon>Neisseria</taxon>
    </lineage>
</organism>
<dbReference type="OrthoDB" id="9933178at2"/>